<dbReference type="EMBL" id="JAHMHR010000004">
    <property type="protein sequence ID" value="KAK1691331.1"/>
    <property type="molecule type" value="Genomic_DNA"/>
</dbReference>
<keyword evidence="3" id="KW-1185">Reference proteome</keyword>
<feature type="compositionally biased region" description="Low complexity" evidence="1">
    <location>
        <begin position="168"/>
        <end position="183"/>
    </location>
</feature>
<dbReference type="Proteomes" id="UP001224890">
    <property type="component" value="Unassembled WGS sequence"/>
</dbReference>
<accession>A0AAJ0F141</accession>
<evidence type="ECO:0000313" key="2">
    <source>
        <dbReference type="EMBL" id="KAK1691331.1"/>
    </source>
</evidence>
<organism evidence="2 3">
    <name type="scientific">Colletotrichum godetiae</name>
    <dbReference type="NCBI Taxonomy" id="1209918"/>
    <lineage>
        <taxon>Eukaryota</taxon>
        <taxon>Fungi</taxon>
        <taxon>Dikarya</taxon>
        <taxon>Ascomycota</taxon>
        <taxon>Pezizomycotina</taxon>
        <taxon>Sordariomycetes</taxon>
        <taxon>Hypocreomycetidae</taxon>
        <taxon>Glomerellales</taxon>
        <taxon>Glomerellaceae</taxon>
        <taxon>Colletotrichum</taxon>
        <taxon>Colletotrichum acutatum species complex</taxon>
    </lineage>
</organism>
<name>A0AAJ0F141_9PEZI</name>
<dbReference type="AlphaFoldDB" id="A0AAJ0F141"/>
<sequence>MTSNTATLKVRASQNGRRRYSASAEIVYSQARDTTLENHSNSMVHQKGPGSTHRHTDSRISRLQRPPRHPLSKTPDPWLSPTDWNQPGAHHPSLHSDDLRTSLRPGRSNSFLSTSGKPDRHTQDSVEQVIADGNPYSPHRSWPGPASPPCLPATYSHVPDGSGPSQFAPLRLSQQRSRRSAPLGPTSRPQRLLHFTCIAENLSHSSLTSKLMNVPSPRVHQTLLARIRHSVVVITRVLGTWLSTDTSAVLSCRRILTIPWIGTPPSRSSTTLTT</sequence>
<dbReference type="RefSeq" id="XP_060435026.1">
    <property type="nucleotide sequence ID" value="XM_060566343.1"/>
</dbReference>
<proteinExistence type="predicted"/>
<feature type="compositionally biased region" description="Polar residues" evidence="1">
    <location>
        <begin position="107"/>
        <end position="116"/>
    </location>
</feature>
<reference evidence="2" key="1">
    <citation type="submission" date="2021-06" db="EMBL/GenBank/DDBJ databases">
        <title>Comparative genomics, transcriptomics and evolutionary studies reveal genomic signatures of adaptation to plant cell wall in hemibiotrophic fungi.</title>
        <authorList>
            <consortium name="DOE Joint Genome Institute"/>
            <person name="Baroncelli R."/>
            <person name="Diaz J.F."/>
            <person name="Benocci T."/>
            <person name="Peng M."/>
            <person name="Battaglia E."/>
            <person name="Haridas S."/>
            <person name="Andreopoulos W."/>
            <person name="Labutti K."/>
            <person name="Pangilinan J."/>
            <person name="Floch G.L."/>
            <person name="Makela M.R."/>
            <person name="Henrissat B."/>
            <person name="Grigoriev I.V."/>
            <person name="Crouch J.A."/>
            <person name="De Vries R.P."/>
            <person name="Sukno S.A."/>
            <person name="Thon M.R."/>
        </authorList>
    </citation>
    <scope>NUCLEOTIDE SEQUENCE</scope>
    <source>
        <strain evidence="2">CBS 193.32</strain>
    </source>
</reference>
<evidence type="ECO:0000313" key="3">
    <source>
        <dbReference type="Proteomes" id="UP001224890"/>
    </source>
</evidence>
<gene>
    <name evidence="2" type="ORF">BDP55DRAFT_261573</name>
</gene>
<comment type="caution">
    <text evidence="2">The sequence shown here is derived from an EMBL/GenBank/DDBJ whole genome shotgun (WGS) entry which is preliminary data.</text>
</comment>
<protein>
    <submittedName>
        <fullName evidence="2">Uncharacterized protein</fullName>
    </submittedName>
</protein>
<dbReference type="GeneID" id="85450869"/>
<feature type="compositionally biased region" description="Polar residues" evidence="1">
    <location>
        <begin position="1"/>
        <end position="15"/>
    </location>
</feature>
<evidence type="ECO:0000256" key="1">
    <source>
        <dbReference type="SAM" id="MobiDB-lite"/>
    </source>
</evidence>
<feature type="region of interest" description="Disordered" evidence="1">
    <location>
        <begin position="1"/>
        <end position="188"/>
    </location>
</feature>
<feature type="compositionally biased region" description="Polar residues" evidence="1">
    <location>
        <begin position="31"/>
        <end position="44"/>
    </location>
</feature>